<dbReference type="PROSITE" id="PS50053">
    <property type="entry name" value="UBIQUITIN_2"/>
    <property type="match status" value="1"/>
</dbReference>
<dbReference type="KEGG" id="tps:THAPSDRAFT_20220"/>
<proteinExistence type="predicted"/>
<dbReference type="SUPFAM" id="SSF54236">
    <property type="entry name" value="Ubiquitin-like"/>
    <property type="match status" value="1"/>
</dbReference>
<evidence type="ECO:0000313" key="3">
    <source>
        <dbReference type="Proteomes" id="UP000001449"/>
    </source>
</evidence>
<dbReference type="GO" id="GO:0016925">
    <property type="term" value="P:protein sumoylation"/>
    <property type="evidence" value="ECO:0000318"/>
    <property type="project" value="GO_Central"/>
</dbReference>
<evidence type="ECO:0000259" key="1">
    <source>
        <dbReference type="PROSITE" id="PS50053"/>
    </source>
</evidence>
<dbReference type="GO" id="GO:0044389">
    <property type="term" value="F:ubiquitin-like protein ligase binding"/>
    <property type="evidence" value="ECO:0000318"/>
    <property type="project" value="GO_Central"/>
</dbReference>
<organism evidence="2 3">
    <name type="scientific">Thalassiosira pseudonana</name>
    <name type="common">Marine diatom</name>
    <name type="synonym">Cyclotella nana</name>
    <dbReference type="NCBI Taxonomy" id="35128"/>
    <lineage>
        <taxon>Eukaryota</taxon>
        <taxon>Sar</taxon>
        <taxon>Stramenopiles</taxon>
        <taxon>Ochrophyta</taxon>
        <taxon>Bacillariophyta</taxon>
        <taxon>Coscinodiscophyceae</taxon>
        <taxon>Thalassiosirophycidae</taxon>
        <taxon>Thalassiosirales</taxon>
        <taxon>Thalassiosiraceae</taxon>
        <taxon>Thalassiosira</taxon>
    </lineage>
</organism>
<reference evidence="2 3" key="1">
    <citation type="journal article" date="2004" name="Science">
        <title>The genome of the diatom Thalassiosira pseudonana: ecology, evolution, and metabolism.</title>
        <authorList>
            <person name="Armbrust E.V."/>
            <person name="Berges J.A."/>
            <person name="Bowler C."/>
            <person name="Green B.R."/>
            <person name="Martinez D."/>
            <person name="Putnam N.H."/>
            <person name="Zhou S."/>
            <person name="Allen A.E."/>
            <person name="Apt K.E."/>
            <person name="Bechner M."/>
            <person name="Brzezinski M.A."/>
            <person name="Chaal B.K."/>
            <person name="Chiovitti A."/>
            <person name="Davis A.K."/>
            <person name="Demarest M.S."/>
            <person name="Detter J.C."/>
            <person name="Glavina T."/>
            <person name="Goodstein D."/>
            <person name="Hadi M.Z."/>
            <person name="Hellsten U."/>
            <person name="Hildebrand M."/>
            <person name="Jenkins B.D."/>
            <person name="Jurka J."/>
            <person name="Kapitonov V.V."/>
            <person name="Kroger N."/>
            <person name="Lau W.W."/>
            <person name="Lane T.W."/>
            <person name="Larimer F.W."/>
            <person name="Lippmeier J.C."/>
            <person name="Lucas S."/>
            <person name="Medina M."/>
            <person name="Montsant A."/>
            <person name="Obornik M."/>
            <person name="Parker M.S."/>
            <person name="Palenik B."/>
            <person name="Pazour G.J."/>
            <person name="Richardson P.M."/>
            <person name="Rynearson T.A."/>
            <person name="Saito M.A."/>
            <person name="Schwartz D.C."/>
            <person name="Thamatrakoln K."/>
            <person name="Valentin K."/>
            <person name="Vardi A."/>
            <person name="Wilkerson F.P."/>
            <person name="Rokhsar D.S."/>
        </authorList>
    </citation>
    <scope>NUCLEOTIDE SEQUENCE [LARGE SCALE GENOMIC DNA]</scope>
    <source>
        <strain evidence="2 3">CCMP1335</strain>
    </source>
</reference>
<dbReference type="FunFam" id="3.10.20.90:FF:000649">
    <property type="entry name" value="Uncharacterized protein"/>
    <property type="match status" value="1"/>
</dbReference>
<dbReference type="RefSeq" id="XP_002295034.1">
    <property type="nucleotide sequence ID" value="XM_002294998.1"/>
</dbReference>
<dbReference type="GO" id="GO:0031386">
    <property type="term" value="F:protein tag activity"/>
    <property type="evidence" value="ECO:0000318"/>
    <property type="project" value="GO_Central"/>
</dbReference>
<feature type="non-terminal residue" evidence="2">
    <location>
        <position position="1"/>
    </location>
</feature>
<evidence type="ECO:0000313" key="2">
    <source>
        <dbReference type="EMBL" id="EED87814.1"/>
    </source>
</evidence>
<dbReference type="Pfam" id="PF11976">
    <property type="entry name" value="Rad60-SLD"/>
    <property type="match status" value="1"/>
</dbReference>
<feature type="domain" description="Ubiquitin-like" evidence="1">
    <location>
        <begin position="11"/>
        <end position="82"/>
    </location>
</feature>
<gene>
    <name evidence="2" type="ORF">THAPSDRAFT_20220</name>
</gene>
<keyword evidence="3" id="KW-1185">Reference proteome</keyword>
<name>B8CFJ6_THAPS</name>
<accession>B8CFJ6</accession>
<feature type="non-terminal residue" evidence="2">
    <location>
        <position position="82"/>
    </location>
</feature>
<dbReference type="AlphaFoldDB" id="B8CFJ6"/>
<dbReference type="HOGENOM" id="CLU_148322_4_2_1"/>
<dbReference type="InterPro" id="IPR000626">
    <property type="entry name" value="Ubiquitin-like_dom"/>
</dbReference>
<dbReference type="Gene3D" id="3.10.20.90">
    <property type="entry name" value="Phosphatidylinositol 3-kinase Catalytic Subunit, Chain A, domain 1"/>
    <property type="match status" value="1"/>
</dbReference>
<dbReference type="PaxDb" id="35128-Thaps20220"/>
<dbReference type="InterPro" id="IPR022617">
    <property type="entry name" value="Rad60/SUMO-like_dom"/>
</dbReference>
<dbReference type="EMBL" id="CM000653">
    <property type="protein sequence ID" value="EED87814.1"/>
    <property type="molecule type" value="Genomic_DNA"/>
</dbReference>
<dbReference type="STRING" id="35128.B8CFJ6"/>
<sequence>DGTSPSRCDEERITIRTRDPLGEELSIRMKLDTKMKLVMRVFARRKGLDVSRVRFLLDGERICEENTPRSLELNDQDIIDVV</sequence>
<dbReference type="InterPro" id="IPR029071">
    <property type="entry name" value="Ubiquitin-like_domsf"/>
</dbReference>
<dbReference type="PANTHER" id="PTHR10562">
    <property type="entry name" value="SMALL UBIQUITIN-RELATED MODIFIER"/>
    <property type="match status" value="1"/>
</dbReference>
<dbReference type="GeneID" id="7442834"/>
<dbReference type="InParanoid" id="B8CFJ6"/>
<dbReference type="GO" id="GO:0005634">
    <property type="term" value="C:nucleus"/>
    <property type="evidence" value="ECO:0000318"/>
    <property type="project" value="GO_Central"/>
</dbReference>
<protein>
    <recommendedName>
        <fullName evidence="1">Ubiquitin-like domain-containing protein</fullName>
    </recommendedName>
</protein>
<dbReference type="Proteomes" id="UP000001449">
    <property type="component" value="Chromosome 22"/>
</dbReference>
<reference evidence="2 3" key="2">
    <citation type="journal article" date="2008" name="Nature">
        <title>The Phaeodactylum genome reveals the evolutionary history of diatom genomes.</title>
        <authorList>
            <person name="Bowler C."/>
            <person name="Allen A.E."/>
            <person name="Badger J.H."/>
            <person name="Grimwood J."/>
            <person name="Jabbari K."/>
            <person name="Kuo A."/>
            <person name="Maheswari U."/>
            <person name="Martens C."/>
            <person name="Maumus F."/>
            <person name="Otillar R.P."/>
            <person name="Rayko E."/>
            <person name="Salamov A."/>
            <person name="Vandepoele K."/>
            <person name="Beszteri B."/>
            <person name="Gruber A."/>
            <person name="Heijde M."/>
            <person name="Katinka M."/>
            <person name="Mock T."/>
            <person name="Valentin K."/>
            <person name="Verret F."/>
            <person name="Berges J.A."/>
            <person name="Brownlee C."/>
            <person name="Cadoret J.P."/>
            <person name="Chiovitti A."/>
            <person name="Choi C.J."/>
            <person name="Coesel S."/>
            <person name="De Martino A."/>
            <person name="Detter J.C."/>
            <person name="Durkin C."/>
            <person name="Falciatore A."/>
            <person name="Fournet J."/>
            <person name="Haruta M."/>
            <person name="Huysman M.J."/>
            <person name="Jenkins B.D."/>
            <person name="Jiroutova K."/>
            <person name="Jorgensen R.E."/>
            <person name="Joubert Y."/>
            <person name="Kaplan A."/>
            <person name="Kroger N."/>
            <person name="Kroth P.G."/>
            <person name="La Roche J."/>
            <person name="Lindquist E."/>
            <person name="Lommer M."/>
            <person name="Martin-Jezequel V."/>
            <person name="Lopez P.J."/>
            <person name="Lucas S."/>
            <person name="Mangogna M."/>
            <person name="McGinnis K."/>
            <person name="Medlin L.K."/>
            <person name="Montsant A."/>
            <person name="Oudot-Le Secq M.P."/>
            <person name="Napoli C."/>
            <person name="Obornik M."/>
            <person name="Parker M.S."/>
            <person name="Petit J.L."/>
            <person name="Porcel B.M."/>
            <person name="Poulsen N."/>
            <person name="Robison M."/>
            <person name="Rychlewski L."/>
            <person name="Rynearson T.A."/>
            <person name="Schmutz J."/>
            <person name="Shapiro H."/>
            <person name="Siaut M."/>
            <person name="Stanley M."/>
            <person name="Sussman M.R."/>
            <person name="Taylor A.R."/>
            <person name="Vardi A."/>
            <person name="von Dassow P."/>
            <person name="Vyverman W."/>
            <person name="Willis A."/>
            <person name="Wyrwicz L.S."/>
            <person name="Rokhsar D.S."/>
            <person name="Weissenbach J."/>
            <person name="Armbrust E.V."/>
            <person name="Green B.R."/>
            <person name="Van de Peer Y."/>
            <person name="Grigoriev I.V."/>
        </authorList>
    </citation>
    <scope>NUCLEOTIDE SEQUENCE [LARGE SCALE GENOMIC DNA]</scope>
    <source>
        <strain evidence="2 3">CCMP1335</strain>
    </source>
</reference>